<evidence type="ECO:0000256" key="1">
    <source>
        <dbReference type="SAM" id="Phobius"/>
    </source>
</evidence>
<evidence type="ECO:0000313" key="4">
    <source>
        <dbReference type="Proteomes" id="UP000241587"/>
    </source>
</evidence>
<protein>
    <recommendedName>
        <fullName evidence="2">DUF6536 domain-containing protein</fullName>
    </recommendedName>
</protein>
<dbReference type="OrthoDB" id="5429634at2759"/>
<feature type="transmembrane region" description="Helical" evidence="1">
    <location>
        <begin position="12"/>
        <end position="34"/>
    </location>
</feature>
<evidence type="ECO:0000259" key="2">
    <source>
        <dbReference type="Pfam" id="PF20163"/>
    </source>
</evidence>
<feature type="transmembrane region" description="Helical" evidence="1">
    <location>
        <begin position="104"/>
        <end position="125"/>
    </location>
</feature>
<keyword evidence="4" id="KW-1185">Reference proteome</keyword>
<accession>A0A2T4GIC6</accession>
<dbReference type="EMBL" id="PVEM01000016">
    <property type="protein sequence ID" value="PTD03313.1"/>
    <property type="molecule type" value="Genomic_DNA"/>
</dbReference>
<keyword evidence="1" id="KW-0812">Transmembrane</keyword>
<organism evidence="3 4">
    <name type="scientific">Fusarium culmorum</name>
    <dbReference type="NCBI Taxonomy" id="5516"/>
    <lineage>
        <taxon>Eukaryota</taxon>
        <taxon>Fungi</taxon>
        <taxon>Dikarya</taxon>
        <taxon>Ascomycota</taxon>
        <taxon>Pezizomycotina</taxon>
        <taxon>Sordariomycetes</taxon>
        <taxon>Hypocreomycetidae</taxon>
        <taxon>Hypocreales</taxon>
        <taxon>Nectriaceae</taxon>
        <taxon>Fusarium</taxon>
    </lineage>
</organism>
<name>A0A2T4GIC6_FUSCU</name>
<gene>
    <name evidence="3" type="ORF">FCULG_00009095</name>
</gene>
<dbReference type="Pfam" id="PF20163">
    <property type="entry name" value="DUF6536"/>
    <property type="match status" value="1"/>
</dbReference>
<keyword evidence="1" id="KW-0472">Membrane</keyword>
<dbReference type="Proteomes" id="UP000241587">
    <property type="component" value="Unassembled WGS sequence"/>
</dbReference>
<comment type="caution">
    <text evidence="3">The sequence shown here is derived from an EMBL/GenBank/DDBJ whole genome shotgun (WGS) entry which is preliminary data.</text>
</comment>
<evidence type="ECO:0000313" key="3">
    <source>
        <dbReference type="EMBL" id="PTD03313.1"/>
    </source>
</evidence>
<reference evidence="3 4" key="1">
    <citation type="submission" date="2018-02" db="EMBL/GenBank/DDBJ databases">
        <title>Fusarium culmorum secondary metabolites in fungal-bacterial-plant interactions.</title>
        <authorList>
            <person name="Schmidt R."/>
        </authorList>
    </citation>
    <scope>NUCLEOTIDE SEQUENCE [LARGE SCALE GENOMIC DNA]</scope>
    <source>
        <strain evidence="3 4">PV</strain>
    </source>
</reference>
<keyword evidence="1" id="KW-1133">Transmembrane helix</keyword>
<dbReference type="InterPro" id="IPR046623">
    <property type="entry name" value="DUF6536"/>
</dbReference>
<feature type="domain" description="DUF6536" evidence="2">
    <location>
        <begin position="84"/>
        <end position="141"/>
    </location>
</feature>
<feature type="transmembrane region" description="Helical" evidence="1">
    <location>
        <begin position="71"/>
        <end position="92"/>
    </location>
</feature>
<sequence length="146" mass="16458">MAPFSTWKKTALYLTGLVTTLTTLLIILLFLSFFHLEQSEIYASRISRDEDALGLSILYERDCKDTAKMDLWLHLVIIIIVAPWLEIGVPSLRNFRFLSRRKVIYWSLFCLSSVPLQLCFNGAVLEARSTNATMVILGAEGLTNGG</sequence>
<proteinExistence type="predicted"/>
<dbReference type="AlphaFoldDB" id="A0A2T4GIC6"/>